<reference evidence="3 4" key="1">
    <citation type="submission" date="2015-01" db="EMBL/GenBank/DDBJ databases">
        <title>Genome sequence of Jeotgalibacillus alimentarius.</title>
        <authorList>
            <person name="Goh K.M."/>
            <person name="Chan K.-G."/>
            <person name="Yaakop A.S."/>
            <person name="Ee R."/>
            <person name="Gan H.M."/>
            <person name="Chan C.S."/>
        </authorList>
    </citation>
    <scope>NUCLEOTIDE SEQUENCE [LARGE SCALE GENOMIC DNA]</scope>
    <source>
        <strain evidence="3 4">YKJ-13</strain>
    </source>
</reference>
<comment type="caution">
    <text evidence="3">The sequence shown here is derived from an EMBL/GenBank/DDBJ whole genome shotgun (WGS) entry which is preliminary data.</text>
</comment>
<proteinExistence type="predicted"/>
<dbReference type="InterPro" id="IPR036465">
    <property type="entry name" value="vWFA_dom_sf"/>
</dbReference>
<accession>A0A0C2WAR8</accession>
<feature type="compositionally biased region" description="Acidic residues" evidence="1">
    <location>
        <begin position="22"/>
        <end position="34"/>
    </location>
</feature>
<dbReference type="RefSeq" id="WP_052473892.1">
    <property type="nucleotide sequence ID" value="NZ_JXRQ01000005.1"/>
</dbReference>
<dbReference type="PROSITE" id="PS50234">
    <property type="entry name" value="VWFA"/>
    <property type="match status" value="1"/>
</dbReference>
<evidence type="ECO:0000313" key="4">
    <source>
        <dbReference type="Proteomes" id="UP000031950"/>
    </source>
</evidence>
<feature type="region of interest" description="Disordered" evidence="1">
    <location>
        <begin position="21"/>
        <end position="89"/>
    </location>
</feature>
<evidence type="ECO:0000313" key="3">
    <source>
        <dbReference type="EMBL" id="KIL53666.1"/>
    </source>
</evidence>
<dbReference type="Proteomes" id="UP000031950">
    <property type="component" value="Unassembled WGS sequence"/>
</dbReference>
<keyword evidence="4" id="KW-1185">Reference proteome</keyword>
<evidence type="ECO:0000256" key="1">
    <source>
        <dbReference type="SAM" id="MobiDB-lite"/>
    </source>
</evidence>
<dbReference type="PROSITE" id="PS51257">
    <property type="entry name" value="PROKAR_LIPOPROTEIN"/>
    <property type="match status" value="1"/>
</dbReference>
<dbReference type="EMBL" id="JXRQ01000005">
    <property type="protein sequence ID" value="KIL53666.1"/>
    <property type="molecule type" value="Genomic_DNA"/>
</dbReference>
<protein>
    <recommendedName>
        <fullName evidence="2">VWFA domain-containing protein</fullName>
    </recommendedName>
</protein>
<dbReference type="Pfam" id="PF00092">
    <property type="entry name" value="VWA"/>
    <property type="match status" value="1"/>
</dbReference>
<feature type="domain" description="VWFA" evidence="2">
    <location>
        <begin position="167"/>
        <end position="359"/>
    </location>
</feature>
<dbReference type="OrthoDB" id="9783818at2"/>
<dbReference type="InterPro" id="IPR002035">
    <property type="entry name" value="VWF_A"/>
</dbReference>
<feature type="compositionally biased region" description="Acidic residues" evidence="1">
    <location>
        <begin position="43"/>
        <end position="52"/>
    </location>
</feature>
<dbReference type="AlphaFoldDB" id="A0A0C2WAR8"/>
<dbReference type="STRING" id="135826.KP77_01610"/>
<sequence>MKRLHMLLPFSLAFLLVACQEQEPEATPPEEETEQQEKQESDVSAEESEAVESAESNDLVEAVEAMNLPDPPSSPEEVIEQPEGITGGVISDNKDADVLEKVIERMEEIPSLPEEASKEELDAYYKYLYSLLAFDFPDPKGVIDQMQFQLSGSPDADPKYQFKENYNIEIILDASGSMGAAAGNGTRMDQAKKEINEFLSTTPEEANVSLRVYGHEGTGDEADKAMSCAAIEEVYEREAYNESAFQDALNQFEPAGWTPVAGALESSMESFADLDGEQNTNLVYLVSDGIETCDGDPVAAAKAFANSHVSPIINVIGFNADAETQMQLKEVAESAEGIFTNVNNSDELAAEFDQTEEILARWKEWKRTAEHDVLKESLNSRGEILNFAGTFFDHRVMQEASLSRTLDEMEERDMITWDQKNDFKLRSYDKSSLIVTAQEKYEEEMNEFRDLGLAEMEQKIEELYPDEAE</sequence>
<dbReference type="SMART" id="SM00327">
    <property type="entry name" value="VWA"/>
    <property type="match status" value="1"/>
</dbReference>
<dbReference type="PATRIC" id="fig|135826.4.peg.164"/>
<evidence type="ECO:0000259" key="2">
    <source>
        <dbReference type="PROSITE" id="PS50234"/>
    </source>
</evidence>
<dbReference type="SUPFAM" id="SSF53300">
    <property type="entry name" value="vWA-like"/>
    <property type="match status" value="1"/>
</dbReference>
<dbReference type="Gene3D" id="3.40.50.410">
    <property type="entry name" value="von Willebrand factor, type A domain"/>
    <property type="match status" value="1"/>
</dbReference>
<organism evidence="3 4">
    <name type="scientific">Jeotgalibacillus alimentarius</name>
    <dbReference type="NCBI Taxonomy" id="135826"/>
    <lineage>
        <taxon>Bacteria</taxon>
        <taxon>Bacillati</taxon>
        <taxon>Bacillota</taxon>
        <taxon>Bacilli</taxon>
        <taxon>Bacillales</taxon>
        <taxon>Caryophanaceae</taxon>
        <taxon>Jeotgalibacillus</taxon>
    </lineage>
</organism>
<gene>
    <name evidence="3" type="ORF">KP77_01610</name>
</gene>
<name>A0A0C2WAR8_9BACL</name>